<dbReference type="AlphaFoldDB" id="A0A0K2VK87"/>
<organism evidence="2">
    <name type="scientific">Lepeophtheirus salmonis</name>
    <name type="common">Salmon louse</name>
    <name type="synonym">Caligus salmonis</name>
    <dbReference type="NCBI Taxonomy" id="72036"/>
    <lineage>
        <taxon>Eukaryota</taxon>
        <taxon>Metazoa</taxon>
        <taxon>Ecdysozoa</taxon>
        <taxon>Arthropoda</taxon>
        <taxon>Crustacea</taxon>
        <taxon>Multicrustacea</taxon>
        <taxon>Hexanauplia</taxon>
        <taxon>Copepoda</taxon>
        <taxon>Siphonostomatoida</taxon>
        <taxon>Caligidae</taxon>
        <taxon>Lepeophtheirus</taxon>
    </lineage>
</organism>
<evidence type="ECO:0000256" key="1">
    <source>
        <dbReference type="SAM" id="Phobius"/>
    </source>
</evidence>
<feature type="transmembrane region" description="Helical" evidence="1">
    <location>
        <begin position="21"/>
        <end position="40"/>
    </location>
</feature>
<sequence length="74" mass="8668">MKCRFIVVRTIKIVVSKTNKLTRTILEVGFYVVMDLFLIFDPNNSFGYFEKKYSGNLHNFLTLASIHRFSFQIG</sequence>
<proteinExistence type="predicted"/>
<reference evidence="2" key="1">
    <citation type="submission" date="2014-05" db="EMBL/GenBank/DDBJ databases">
        <authorList>
            <person name="Chronopoulou M."/>
        </authorList>
    </citation>
    <scope>NUCLEOTIDE SEQUENCE</scope>
    <source>
        <tissue evidence="2">Whole organism</tissue>
    </source>
</reference>
<keyword evidence="1" id="KW-1133">Transmembrane helix</keyword>
<evidence type="ECO:0000313" key="2">
    <source>
        <dbReference type="EMBL" id="CDW50868.1"/>
    </source>
</evidence>
<keyword evidence="1" id="KW-0472">Membrane</keyword>
<protein>
    <submittedName>
        <fullName evidence="2">Uncharacterized protein</fullName>
    </submittedName>
</protein>
<name>A0A0K2VK87_LEPSM</name>
<accession>A0A0K2VK87</accession>
<dbReference type="EMBL" id="HACA01033507">
    <property type="protein sequence ID" value="CDW50868.1"/>
    <property type="molecule type" value="Transcribed_RNA"/>
</dbReference>
<keyword evidence="1" id="KW-0812">Transmembrane</keyword>